<dbReference type="EMBL" id="BAAAYG010000007">
    <property type="protein sequence ID" value="GAA3285793.1"/>
    <property type="molecule type" value="Genomic_DNA"/>
</dbReference>
<gene>
    <name evidence="5" type="ORF">GCM10020260_19220</name>
</gene>
<dbReference type="PANTHER" id="PTHR43248:SF2">
    <property type="entry name" value="PROLYL AMINOPEPTIDASE"/>
    <property type="match status" value="1"/>
</dbReference>
<dbReference type="PANTHER" id="PTHR43248">
    <property type="entry name" value="2-SUCCINYL-6-HYDROXY-2,4-CYCLOHEXADIENE-1-CARBOXYLATE SYNTHASE"/>
    <property type="match status" value="1"/>
</dbReference>
<dbReference type="Gene3D" id="3.40.50.1820">
    <property type="entry name" value="alpha/beta hydrolase"/>
    <property type="match status" value="1"/>
</dbReference>
<evidence type="ECO:0000256" key="2">
    <source>
        <dbReference type="ARBA" id="ARBA00022801"/>
    </source>
</evidence>
<dbReference type="Proteomes" id="UP001501736">
    <property type="component" value="Unassembled WGS sequence"/>
</dbReference>
<feature type="domain" description="AB hydrolase-1" evidence="4">
    <location>
        <begin position="73"/>
        <end position="224"/>
    </location>
</feature>
<dbReference type="InterPro" id="IPR051601">
    <property type="entry name" value="Serine_prot/Carboxylest_S33"/>
</dbReference>
<dbReference type="GO" id="GO:0016787">
    <property type="term" value="F:hydrolase activity"/>
    <property type="evidence" value="ECO:0007669"/>
    <property type="project" value="UniProtKB-KW"/>
</dbReference>
<accession>A0ABP6RDD8</accession>
<dbReference type="RefSeq" id="WP_344720700.1">
    <property type="nucleotide sequence ID" value="NZ_BAAAYG010000007.1"/>
</dbReference>
<keyword evidence="2 5" id="KW-0378">Hydrolase</keyword>
<dbReference type="Pfam" id="PF00561">
    <property type="entry name" value="Abhydrolase_1"/>
    <property type="match status" value="1"/>
</dbReference>
<dbReference type="InterPro" id="IPR002410">
    <property type="entry name" value="Peptidase_S33"/>
</dbReference>
<protein>
    <submittedName>
        <fullName evidence="5">Alpha/beta fold hydrolase</fullName>
    </submittedName>
</protein>
<dbReference type="SUPFAM" id="SSF53474">
    <property type="entry name" value="alpha/beta-Hydrolases"/>
    <property type="match status" value="1"/>
</dbReference>
<sequence>MAPHPARDAAPTAVPLGEPPVRTLRDGTRLVDRRFRVPLDHAEPQGEQLEVFAREFVSAEAVARGEEHVAAMPWLLFLQGGPGGKGSRPARLNGWMQEAAGRFRILMLDQRGTGRSTPLTRRSLADRGDAAAQARHLRRFRADSIVADAERIRRALGVTSWSVLGQSFGGFCTLSYLSFHPEGLDRALLTGGLAPLTGHADRVYRATYARMRARNAEHFARFPEDRERLDAVIDHLRAHDVRLPDGSALTVPRLQMLGMRLGGETRVDSLHYLLEEAFEDAARTRLADGFLAEVGAEISLADRPLYGLIHESIYGQPAARTEGRGATAWAAERVLAEHPDFSPEASSPLLLGEMFFRDHVAGDPVLAPLLETAEAVAAVDDWTPLYDLDQLARNEVPAAAAVYTDDVYVDRDLSRETAARVQNLQVWETDAFHHDGLGDDGPRVLRELLHRTDAAD</sequence>
<comment type="caution">
    <text evidence="5">The sequence shown here is derived from an EMBL/GenBank/DDBJ whole genome shotgun (WGS) entry which is preliminary data.</text>
</comment>
<evidence type="ECO:0000256" key="1">
    <source>
        <dbReference type="ARBA" id="ARBA00010088"/>
    </source>
</evidence>
<organism evidence="5 6">
    <name type="scientific">Nesterenkonia halobia</name>
    <dbReference type="NCBI Taxonomy" id="37922"/>
    <lineage>
        <taxon>Bacteria</taxon>
        <taxon>Bacillati</taxon>
        <taxon>Actinomycetota</taxon>
        <taxon>Actinomycetes</taxon>
        <taxon>Micrococcales</taxon>
        <taxon>Micrococcaceae</taxon>
        <taxon>Nesterenkonia</taxon>
    </lineage>
</organism>
<reference evidence="6" key="1">
    <citation type="journal article" date="2019" name="Int. J. Syst. Evol. Microbiol.">
        <title>The Global Catalogue of Microorganisms (GCM) 10K type strain sequencing project: providing services to taxonomists for standard genome sequencing and annotation.</title>
        <authorList>
            <consortium name="The Broad Institute Genomics Platform"/>
            <consortium name="The Broad Institute Genome Sequencing Center for Infectious Disease"/>
            <person name="Wu L."/>
            <person name="Ma J."/>
        </authorList>
    </citation>
    <scope>NUCLEOTIDE SEQUENCE [LARGE SCALE GENOMIC DNA]</scope>
    <source>
        <strain evidence="6">JCM 11483</strain>
    </source>
</reference>
<name>A0ABP6RDD8_9MICC</name>
<dbReference type="InterPro" id="IPR000073">
    <property type="entry name" value="AB_hydrolase_1"/>
</dbReference>
<evidence type="ECO:0000313" key="5">
    <source>
        <dbReference type="EMBL" id="GAA3285793.1"/>
    </source>
</evidence>
<keyword evidence="6" id="KW-1185">Reference proteome</keyword>
<evidence type="ECO:0000256" key="3">
    <source>
        <dbReference type="SAM" id="MobiDB-lite"/>
    </source>
</evidence>
<evidence type="ECO:0000259" key="4">
    <source>
        <dbReference type="Pfam" id="PF00561"/>
    </source>
</evidence>
<dbReference type="PRINTS" id="PR00793">
    <property type="entry name" value="PROAMNOPTASE"/>
</dbReference>
<proteinExistence type="inferred from homology"/>
<evidence type="ECO:0000313" key="6">
    <source>
        <dbReference type="Proteomes" id="UP001501736"/>
    </source>
</evidence>
<dbReference type="InterPro" id="IPR029058">
    <property type="entry name" value="AB_hydrolase_fold"/>
</dbReference>
<comment type="similarity">
    <text evidence="1">Belongs to the peptidase S33 family.</text>
</comment>
<feature type="region of interest" description="Disordered" evidence="3">
    <location>
        <begin position="1"/>
        <end position="20"/>
    </location>
</feature>